<evidence type="ECO:0000313" key="4">
    <source>
        <dbReference type="Proteomes" id="UP000694866"/>
    </source>
</evidence>
<dbReference type="Proteomes" id="UP000694866">
    <property type="component" value="Unplaced"/>
</dbReference>
<name>A0A0C9QSZ9_9HYME</name>
<dbReference type="EMBL" id="GBYB01003747">
    <property type="protein sequence ID" value="JAG73514.1"/>
    <property type="molecule type" value="Transcribed_RNA"/>
</dbReference>
<reference evidence="3" key="1">
    <citation type="submission" date="2015-01" db="EMBL/GenBank/DDBJ databases">
        <title>Transcriptome Assembly of Fopius arisanus.</title>
        <authorList>
            <person name="Geib S."/>
        </authorList>
    </citation>
    <scope>NUCLEOTIDE SEQUENCE</scope>
</reference>
<dbReference type="PANTHER" id="PTHR47447">
    <property type="entry name" value="OS03G0856100 PROTEIN"/>
    <property type="match status" value="1"/>
</dbReference>
<dbReference type="Pfam" id="PF13812">
    <property type="entry name" value="PPR_3"/>
    <property type="match status" value="1"/>
</dbReference>
<dbReference type="PROSITE" id="PS51375">
    <property type="entry name" value="PPR"/>
    <property type="match status" value="2"/>
</dbReference>
<dbReference type="Pfam" id="PF01535">
    <property type="entry name" value="PPR"/>
    <property type="match status" value="1"/>
</dbReference>
<reference evidence="5" key="2">
    <citation type="submission" date="2025-04" db="UniProtKB">
        <authorList>
            <consortium name="RefSeq"/>
        </authorList>
    </citation>
    <scope>IDENTIFICATION</scope>
    <source>
        <strain evidence="5">USDA-PBARC FA_bdor</strain>
        <tissue evidence="5">Whole organism</tissue>
    </source>
</reference>
<dbReference type="InterPro" id="IPR011990">
    <property type="entry name" value="TPR-like_helical_dom_sf"/>
</dbReference>
<organism evidence="3">
    <name type="scientific">Fopius arisanus</name>
    <dbReference type="NCBI Taxonomy" id="64838"/>
    <lineage>
        <taxon>Eukaryota</taxon>
        <taxon>Metazoa</taxon>
        <taxon>Ecdysozoa</taxon>
        <taxon>Arthropoda</taxon>
        <taxon>Hexapoda</taxon>
        <taxon>Insecta</taxon>
        <taxon>Pterygota</taxon>
        <taxon>Neoptera</taxon>
        <taxon>Endopterygota</taxon>
        <taxon>Hymenoptera</taxon>
        <taxon>Apocrita</taxon>
        <taxon>Ichneumonoidea</taxon>
        <taxon>Braconidae</taxon>
        <taxon>Opiinae</taxon>
        <taxon>Fopius</taxon>
    </lineage>
</organism>
<feature type="repeat" description="PPR" evidence="2">
    <location>
        <begin position="129"/>
        <end position="163"/>
    </location>
</feature>
<dbReference type="AlphaFoldDB" id="A0A0C9QSZ9"/>
<dbReference type="KEGG" id="fas:105271000"/>
<keyword evidence="4" id="KW-1185">Reference proteome</keyword>
<accession>A0A9R1TJV8</accession>
<evidence type="ECO:0000256" key="1">
    <source>
        <dbReference type="ARBA" id="ARBA00022737"/>
    </source>
</evidence>
<proteinExistence type="predicted"/>
<dbReference type="NCBIfam" id="TIGR00756">
    <property type="entry name" value="PPR"/>
    <property type="match status" value="1"/>
</dbReference>
<accession>A0A0C9QSZ9</accession>
<dbReference type="InterPro" id="IPR002885">
    <property type="entry name" value="PPR_rpt"/>
</dbReference>
<dbReference type="PANTHER" id="PTHR47447:SF28">
    <property type="entry name" value="PENTACOTRIPEPTIDE-REPEAT REGION OF PRORP DOMAIN-CONTAINING PROTEIN"/>
    <property type="match status" value="1"/>
</dbReference>
<dbReference type="RefSeq" id="XP_011310584.1">
    <property type="nucleotide sequence ID" value="XM_011312282.1"/>
</dbReference>
<evidence type="ECO:0000313" key="3">
    <source>
        <dbReference type="EMBL" id="JAG73514.1"/>
    </source>
</evidence>
<dbReference type="Gene3D" id="1.25.40.10">
    <property type="entry name" value="Tetratricopeptide repeat domain"/>
    <property type="match status" value="2"/>
</dbReference>
<sequence length="600" mass="69547">MLLIRLNRLKKCLKFVSVVKSFDNSRQLSQMVEKQLPYNYRRYYSTEKFASVNPEIFGDIGGNKFEESPLDYDEEKQQDFEKNEAAVAPRLKLSKGQYADLIKEHITKGDLTSAMEVLDLVKENRDQPTRYMYTLLLRAFAVQGNLKRSWKILTAMKKRALKPNSAAYVSIINACANSSERTIALDYLERIREEILLKNVVLNEVHYNALVKAYGRHNCLLEAFKIVDEMIDKRLTIGPTTFNSLLYACISDKENGLRHALAVWHMMQRWKKKPDLLTYNLLLRAIRDTKMGELKTNDILLNNYEGSRILISDSLNPDLLSHPPVVSKIKLSFKHTEQPEMSSRAASDAVVAMENHEALENFNLEKIHEKNKLILFGGFTGFMQRLQADDIKPDVKTMTLLLDVVPNSLAIENELIKTARANKIPLDIDFFNMLIKKRSFRKDYKQAKQVLDDIQRENLVPDMITWGVLALGCHTLEEATVFLNGLEATGHSLNPVIAGSLLGNACCANKINYILEILRLMTIQRIFPTNHIYTILDKYKFKVEDALKRNRSSKLYRNDQFRTKFETFKNRYEKFQQKFRRETNHEHIRKRKIQSLKTIP</sequence>
<dbReference type="GeneID" id="105271000"/>
<protein>
    <submittedName>
        <fullName evidence="3">PTCD1 protein</fullName>
    </submittedName>
    <submittedName>
        <fullName evidence="5">Pentatricopeptide repeat-containing protein 1, mitochondrial</fullName>
    </submittedName>
</protein>
<evidence type="ECO:0000313" key="5">
    <source>
        <dbReference type="RefSeq" id="XP_011310584.1"/>
    </source>
</evidence>
<dbReference type="OrthoDB" id="185373at2759"/>
<gene>
    <name evidence="3" type="primary">PTCD1</name>
    <name evidence="5" type="synonym">LOC105271000</name>
    <name evidence="3" type="ORF">g.47946</name>
</gene>
<evidence type="ECO:0000256" key="2">
    <source>
        <dbReference type="PROSITE-ProRule" id="PRU00708"/>
    </source>
</evidence>
<feature type="repeat" description="PPR" evidence="2">
    <location>
        <begin position="203"/>
        <end position="237"/>
    </location>
</feature>
<keyword evidence="1" id="KW-0677">Repeat</keyword>